<feature type="transmembrane region" description="Helical" evidence="1">
    <location>
        <begin position="83"/>
        <end position="104"/>
    </location>
</feature>
<dbReference type="RefSeq" id="WP_242942754.1">
    <property type="nucleotide sequence ID" value="NZ_FWXW01000001.1"/>
</dbReference>
<evidence type="ECO:0000259" key="2">
    <source>
        <dbReference type="Pfam" id="PF07670"/>
    </source>
</evidence>
<dbReference type="STRING" id="1122930.SAMN02745168_0824"/>
<keyword evidence="4" id="KW-1185">Reference proteome</keyword>
<keyword evidence="1" id="KW-0812">Transmembrane</keyword>
<evidence type="ECO:0000313" key="4">
    <source>
        <dbReference type="Proteomes" id="UP000192790"/>
    </source>
</evidence>
<feature type="transmembrane region" description="Helical" evidence="1">
    <location>
        <begin position="153"/>
        <end position="173"/>
    </location>
</feature>
<feature type="transmembrane region" description="Helical" evidence="1">
    <location>
        <begin position="43"/>
        <end position="63"/>
    </location>
</feature>
<keyword evidence="1" id="KW-0472">Membrane</keyword>
<feature type="transmembrane region" description="Helical" evidence="1">
    <location>
        <begin position="12"/>
        <end position="31"/>
    </location>
</feature>
<proteinExistence type="predicted"/>
<dbReference type="Pfam" id="PF07670">
    <property type="entry name" value="Gate"/>
    <property type="match status" value="1"/>
</dbReference>
<name>A0A1W1Z056_9FIRM</name>
<accession>A0A1W1Z056</accession>
<dbReference type="PROSITE" id="PS51257">
    <property type="entry name" value="PROKAR_LIPOPROTEIN"/>
    <property type="match status" value="1"/>
</dbReference>
<feature type="transmembrane region" description="Helical" evidence="1">
    <location>
        <begin position="313"/>
        <end position="334"/>
    </location>
</feature>
<organism evidence="3 4">
    <name type="scientific">Papillibacter cinnamivorans DSM 12816</name>
    <dbReference type="NCBI Taxonomy" id="1122930"/>
    <lineage>
        <taxon>Bacteria</taxon>
        <taxon>Bacillati</taxon>
        <taxon>Bacillota</taxon>
        <taxon>Clostridia</taxon>
        <taxon>Eubacteriales</taxon>
        <taxon>Oscillospiraceae</taxon>
        <taxon>Papillibacter</taxon>
    </lineage>
</organism>
<feature type="transmembrane region" description="Helical" evidence="1">
    <location>
        <begin position="280"/>
        <end position="301"/>
    </location>
</feature>
<dbReference type="EMBL" id="FWXW01000001">
    <property type="protein sequence ID" value="SMC41774.1"/>
    <property type="molecule type" value="Genomic_DNA"/>
</dbReference>
<gene>
    <name evidence="3" type="ORF">SAMN02745168_0824</name>
</gene>
<reference evidence="3 4" key="1">
    <citation type="submission" date="2017-04" db="EMBL/GenBank/DDBJ databases">
        <authorList>
            <person name="Afonso C.L."/>
            <person name="Miller P.J."/>
            <person name="Scott M.A."/>
            <person name="Spackman E."/>
            <person name="Goraichik I."/>
            <person name="Dimitrov K.M."/>
            <person name="Suarez D.L."/>
            <person name="Swayne D.E."/>
        </authorList>
    </citation>
    <scope>NUCLEOTIDE SEQUENCE [LARGE SCALE GENOMIC DNA]</scope>
    <source>
        <strain evidence="3 4">DSM 12816</strain>
    </source>
</reference>
<feature type="domain" description="Nucleoside transporter/FeoB GTPase Gate" evidence="2">
    <location>
        <begin position="48"/>
        <end position="130"/>
    </location>
</feature>
<keyword evidence="1" id="KW-1133">Transmembrane helix</keyword>
<feature type="transmembrane region" description="Helical" evidence="1">
    <location>
        <begin position="354"/>
        <end position="382"/>
    </location>
</feature>
<protein>
    <submittedName>
        <fullName evidence="3">Sporulation integral membrane protein YlbJ</fullName>
    </submittedName>
</protein>
<feature type="transmembrane region" description="Helical" evidence="1">
    <location>
        <begin position="125"/>
        <end position="147"/>
    </location>
</feature>
<sequence>MTKFLWGRLSSQWAAGIVIASCMLGLLVFPSESMQAAKDGLSLCYNVIIPSLFPFFVLSGLVIELGLARYLGRAAEHVMRPLFNVGGACASAFVLGIIGGYPVGARTAILLYEKKMCSKAEAERLLGFCNNSGPAFILGVVGAGIFSSSRMGLLLYFAHVAASVCIGILFRFYRWDSPAGQGSSSLNFQTTRFPAAFTSSITSSFRSTLNICAFVVFFLVVIRLLFLSGILSGVAVILGVLFSPLGFDAEWAKRFLTGIIEISSGVWTLNGVVGNEAGRLSMAAFMLGWAGVSVHCQVLSFIGDSGLSMRTYIGGKILHGVLSALFIWAISRVLDFTAPVVSYLTEEVDGLAEMQFGSALFLSVLVAWAVWAAFILISALVLQKNCRKSRRGIV</sequence>
<dbReference type="AlphaFoldDB" id="A0A1W1Z056"/>
<feature type="transmembrane region" description="Helical" evidence="1">
    <location>
        <begin position="209"/>
        <end position="242"/>
    </location>
</feature>
<dbReference type="InterPro" id="IPR011642">
    <property type="entry name" value="Gate_dom"/>
</dbReference>
<evidence type="ECO:0000256" key="1">
    <source>
        <dbReference type="SAM" id="Phobius"/>
    </source>
</evidence>
<evidence type="ECO:0000313" key="3">
    <source>
        <dbReference type="EMBL" id="SMC41774.1"/>
    </source>
</evidence>
<dbReference type="Proteomes" id="UP000192790">
    <property type="component" value="Unassembled WGS sequence"/>
</dbReference>